<accession>A0A7Y0Y5G7</accession>
<protein>
    <recommendedName>
        <fullName evidence="5">Holin</fullName>
    </recommendedName>
</protein>
<proteinExistence type="predicted"/>
<dbReference type="Proteomes" id="UP000578252">
    <property type="component" value="Unassembled WGS sequence"/>
</dbReference>
<organism evidence="3 4">
    <name type="scientific">Mobiluncus mulieris</name>
    <dbReference type="NCBI Taxonomy" id="2052"/>
    <lineage>
        <taxon>Bacteria</taxon>
        <taxon>Bacillati</taxon>
        <taxon>Actinomycetota</taxon>
        <taxon>Actinomycetes</taxon>
        <taxon>Actinomycetales</taxon>
        <taxon>Actinomycetaceae</taxon>
        <taxon>Mobiluncus</taxon>
    </lineage>
</organism>
<sequence length="87" mass="9153">MGKHTSIYAGKLFWAGMCERAVKTFAQSLVALIGTSTVAIHTLDWGMMLSTAATAAVLSVLTSLATPETASYSRQAGQSDGEEGNRE</sequence>
<dbReference type="InterPro" id="IPR020109">
    <property type="entry name" value="Holin_r1t"/>
</dbReference>
<feature type="region of interest" description="Disordered" evidence="1">
    <location>
        <begin position="68"/>
        <end position="87"/>
    </location>
</feature>
<keyword evidence="2" id="KW-0812">Transmembrane</keyword>
<keyword evidence="2" id="KW-0472">Membrane</keyword>
<reference evidence="3 4" key="1">
    <citation type="submission" date="2020-04" db="EMBL/GenBank/DDBJ databases">
        <title>Antimicrobial susceptibility and clonality of vaginal-derived multi-drug resistant Mobiluncus isolates in China.</title>
        <authorList>
            <person name="Zhang X."/>
        </authorList>
    </citation>
    <scope>NUCLEOTIDE SEQUENCE [LARGE SCALE GENOMIC DNA]</scope>
    <source>
        <strain evidence="3 4">13</strain>
    </source>
</reference>
<evidence type="ECO:0000313" key="4">
    <source>
        <dbReference type="Proteomes" id="UP000578252"/>
    </source>
</evidence>
<dbReference type="AlphaFoldDB" id="A0A7Y0Y5G7"/>
<evidence type="ECO:0000256" key="1">
    <source>
        <dbReference type="SAM" id="MobiDB-lite"/>
    </source>
</evidence>
<feature type="compositionally biased region" description="Polar residues" evidence="1">
    <location>
        <begin position="68"/>
        <end position="78"/>
    </location>
</feature>
<dbReference type="Pfam" id="PF16945">
    <property type="entry name" value="Phage_r1t_holin"/>
    <property type="match status" value="1"/>
</dbReference>
<evidence type="ECO:0000313" key="3">
    <source>
        <dbReference type="EMBL" id="NMW65974.1"/>
    </source>
</evidence>
<name>A0A7Y0Y5G7_9ACTO</name>
<evidence type="ECO:0000256" key="2">
    <source>
        <dbReference type="SAM" id="Phobius"/>
    </source>
</evidence>
<gene>
    <name evidence="3" type="ORF">HHJ78_10810</name>
</gene>
<dbReference type="EMBL" id="JABCUR010000014">
    <property type="protein sequence ID" value="NMW65974.1"/>
    <property type="molecule type" value="Genomic_DNA"/>
</dbReference>
<keyword evidence="2" id="KW-1133">Transmembrane helix</keyword>
<feature type="transmembrane region" description="Helical" evidence="2">
    <location>
        <begin position="21"/>
        <end position="40"/>
    </location>
</feature>
<dbReference type="RefSeq" id="WP_169772474.1">
    <property type="nucleotide sequence ID" value="NZ_JABCUR010000014.1"/>
</dbReference>
<evidence type="ECO:0008006" key="5">
    <source>
        <dbReference type="Google" id="ProtNLM"/>
    </source>
</evidence>
<comment type="caution">
    <text evidence="3">The sequence shown here is derived from an EMBL/GenBank/DDBJ whole genome shotgun (WGS) entry which is preliminary data.</text>
</comment>